<proteinExistence type="predicted"/>
<feature type="region of interest" description="Disordered" evidence="1">
    <location>
        <begin position="19"/>
        <end position="43"/>
    </location>
</feature>
<keyword evidence="3" id="KW-1185">Reference proteome</keyword>
<evidence type="ECO:0000313" key="2">
    <source>
        <dbReference type="Ensembl" id="ENSDLAP00005014558.2"/>
    </source>
</evidence>
<evidence type="ECO:0000256" key="1">
    <source>
        <dbReference type="SAM" id="MobiDB-lite"/>
    </source>
</evidence>
<accession>A0A8C4E9X5</accession>
<reference evidence="2" key="2">
    <citation type="submission" date="2025-09" db="UniProtKB">
        <authorList>
            <consortium name="Ensembl"/>
        </authorList>
    </citation>
    <scope>IDENTIFICATION</scope>
</reference>
<dbReference type="Ensembl" id="ENSDLAT00005015837.2">
    <property type="protein sequence ID" value="ENSDLAP00005014558.2"/>
    <property type="gene ID" value="ENSDLAG00005007237.2"/>
</dbReference>
<evidence type="ECO:0000313" key="3">
    <source>
        <dbReference type="Proteomes" id="UP000694389"/>
    </source>
</evidence>
<dbReference type="AlphaFoldDB" id="A0A8C4E9X5"/>
<sequence>MKGSGNALTLHSSFAALPSTRTTSLSSCRILGGPFSRSSLRDL</sequence>
<reference evidence="2" key="1">
    <citation type="submission" date="2025-08" db="UniProtKB">
        <authorList>
            <consortium name="Ensembl"/>
        </authorList>
    </citation>
    <scope>IDENTIFICATION</scope>
</reference>
<dbReference type="Proteomes" id="UP000694389">
    <property type="component" value="Unassembled WGS sequence"/>
</dbReference>
<name>A0A8C4E9X5_DICLA</name>
<organism evidence="2 3">
    <name type="scientific">Dicentrarchus labrax</name>
    <name type="common">European seabass</name>
    <name type="synonym">Morone labrax</name>
    <dbReference type="NCBI Taxonomy" id="13489"/>
    <lineage>
        <taxon>Eukaryota</taxon>
        <taxon>Metazoa</taxon>
        <taxon>Chordata</taxon>
        <taxon>Craniata</taxon>
        <taxon>Vertebrata</taxon>
        <taxon>Euteleostomi</taxon>
        <taxon>Actinopterygii</taxon>
        <taxon>Neopterygii</taxon>
        <taxon>Teleostei</taxon>
        <taxon>Neoteleostei</taxon>
        <taxon>Acanthomorphata</taxon>
        <taxon>Eupercaria</taxon>
        <taxon>Moronidae</taxon>
        <taxon>Dicentrarchus</taxon>
    </lineage>
</organism>
<protein>
    <submittedName>
        <fullName evidence="2">Uncharacterized protein</fullName>
    </submittedName>
</protein>
<dbReference type="GeneTree" id="ENSGT00940000177166"/>